<accession>A0A8H6Y7V5</accession>
<keyword evidence="2" id="KW-1185">Reference proteome</keyword>
<evidence type="ECO:0000313" key="2">
    <source>
        <dbReference type="Proteomes" id="UP000623467"/>
    </source>
</evidence>
<proteinExistence type="predicted"/>
<organism evidence="1 2">
    <name type="scientific">Mycena sanguinolenta</name>
    <dbReference type="NCBI Taxonomy" id="230812"/>
    <lineage>
        <taxon>Eukaryota</taxon>
        <taxon>Fungi</taxon>
        <taxon>Dikarya</taxon>
        <taxon>Basidiomycota</taxon>
        <taxon>Agaricomycotina</taxon>
        <taxon>Agaricomycetes</taxon>
        <taxon>Agaricomycetidae</taxon>
        <taxon>Agaricales</taxon>
        <taxon>Marasmiineae</taxon>
        <taxon>Mycenaceae</taxon>
        <taxon>Mycena</taxon>
    </lineage>
</organism>
<protein>
    <submittedName>
        <fullName evidence="1">Uncharacterized protein</fullName>
    </submittedName>
</protein>
<dbReference type="Proteomes" id="UP000623467">
    <property type="component" value="Unassembled WGS sequence"/>
</dbReference>
<reference evidence="1" key="1">
    <citation type="submission" date="2020-05" db="EMBL/GenBank/DDBJ databases">
        <title>Mycena genomes resolve the evolution of fungal bioluminescence.</title>
        <authorList>
            <person name="Tsai I.J."/>
        </authorList>
    </citation>
    <scope>NUCLEOTIDE SEQUENCE</scope>
    <source>
        <strain evidence="1">160909Yilan</strain>
    </source>
</reference>
<evidence type="ECO:0000313" key="1">
    <source>
        <dbReference type="EMBL" id="KAF7353210.1"/>
    </source>
</evidence>
<comment type="caution">
    <text evidence="1">The sequence shown here is derived from an EMBL/GenBank/DDBJ whole genome shotgun (WGS) entry which is preliminary data.</text>
</comment>
<sequence>MSHLLSWLKLVLTQPIMKHTEFGEVADYIFNVFRKPPMDDYDLPAWIRPSTGELCLDLAEDGPETKFEFPWWNVNIPRLANVSLDAPDSEDIIISSLSEDQYHELCFQPSIAWFQSFQVSNEHPVEPGIFRSNSQYGTCVKITEPLILPEVELCWSWGWNQDGVGELLSNAWRRYDSRRTSALELALYLSFRPYEIQKVWLAQANRVFAELEEVAHVEVYVCVDDVQFILRIADIRHIPEGYLFVCPPRDFRTSIEPQVHLCQWPTCPAYWSLDPSGAARLSTEDARDLGFPAIHIETRMFGYSWDRSVYEGLRRFHAGKGFNPDSGEVARQLGYPLYEVLRDRVPFSAREVERLSCEEQDPEHCRELGHFL</sequence>
<name>A0A8H6Y7V5_9AGAR</name>
<gene>
    <name evidence="1" type="ORF">MSAN_01508700</name>
</gene>
<dbReference type="EMBL" id="JACAZH010000012">
    <property type="protein sequence ID" value="KAF7353210.1"/>
    <property type="molecule type" value="Genomic_DNA"/>
</dbReference>
<dbReference type="AlphaFoldDB" id="A0A8H6Y7V5"/>